<evidence type="ECO:0000313" key="2">
    <source>
        <dbReference type="Proteomes" id="UP001345963"/>
    </source>
</evidence>
<keyword evidence="2" id="KW-1185">Reference proteome</keyword>
<dbReference type="EMBL" id="JAHUTI010000221">
    <property type="protein sequence ID" value="MED6231822.1"/>
    <property type="molecule type" value="Genomic_DNA"/>
</dbReference>
<organism evidence="1 2">
    <name type="scientific">Ataeniobius toweri</name>
    <dbReference type="NCBI Taxonomy" id="208326"/>
    <lineage>
        <taxon>Eukaryota</taxon>
        <taxon>Metazoa</taxon>
        <taxon>Chordata</taxon>
        <taxon>Craniata</taxon>
        <taxon>Vertebrata</taxon>
        <taxon>Euteleostomi</taxon>
        <taxon>Actinopterygii</taxon>
        <taxon>Neopterygii</taxon>
        <taxon>Teleostei</taxon>
        <taxon>Neoteleostei</taxon>
        <taxon>Acanthomorphata</taxon>
        <taxon>Ovalentaria</taxon>
        <taxon>Atherinomorphae</taxon>
        <taxon>Cyprinodontiformes</taxon>
        <taxon>Goodeidae</taxon>
        <taxon>Ataeniobius</taxon>
    </lineage>
</organism>
<accession>A0ABU7A1G6</accession>
<dbReference type="Proteomes" id="UP001345963">
    <property type="component" value="Unassembled WGS sequence"/>
</dbReference>
<name>A0ABU7A1G6_9TELE</name>
<comment type="caution">
    <text evidence="1">The sequence shown here is derived from an EMBL/GenBank/DDBJ whole genome shotgun (WGS) entry which is preliminary data.</text>
</comment>
<reference evidence="1 2" key="1">
    <citation type="submission" date="2021-07" db="EMBL/GenBank/DDBJ databases">
        <authorList>
            <person name="Palmer J.M."/>
        </authorList>
    </citation>
    <scope>NUCLEOTIDE SEQUENCE [LARGE SCALE GENOMIC DNA]</scope>
    <source>
        <strain evidence="1 2">AT_MEX2019</strain>
        <tissue evidence="1">Muscle</tissue>
    </source>
</reference>
<evidence type="ECO:0000313" key="1">
    <source>
        <dbReference type="EMBL" id="MED6231822.1"/>
    </source>
</evidence>
<gene>
    <name evidence="1" type="ORF">ATANTOWER_009725</name>
</gene>
<proteinExistence type="predicted"/>
<protein>
    <submittedName>
        <fullName evidence="1">Uncharacterized protein</fullName>
    </submittedName>
</protein>
<sequence>MSIVLNSVSNAFHLLLPPEVSICRTIAPHKRPTSEVINPDVRGKSRGAQMMTVRECRRARDSTEGHTQRQLTILFEKLHPSYLLYKIATSAYSFQPSLCLIRSEFIKL</sequence>